<dbReference type="NCBIfam" id="TIGR01068">
    <property type="entry name" value="thioredoxin"/>
    <property type="match status" value="1"/>
</dbReference>
<dbReference type="PRINTS" id="PR00421">
    <property type="entry name" value="THIOREDOXIN"/>
</dbReference>
<dbReference type="InterPro" id="IPR017937">
    <property type="entry name" value="Thioredoxin_CS"/>
</dbReference>
<dbReference type="Pfam" id="PF00085">
    <property type="entry name" value="Thioredoxin"/>
    <property type="match status" value="1"/>
</dbReference>
<evidence type="ECO:0000259" key="7">
    <source>
        <dbReference type="PROSITE" id="PS51352"/>
    </source>
</evidence>
<dbReference type="SUPFAM" id="SSF48452">
    <property type="entry name" value="TPR-like"/>
    <property type="match status" value="1"/>
</dbReference>
<name>A0A518CMU8_9PLAN</name>
<dbReference type="GO" id="GO:0015035">
    <property type="term" value="F:protein-disulfide reductase activity"/>
    <property type="evidence" value="ECO:0007669"/>
    <property type="project" value="UniProtKB-UniRule"/>
</dbReference>
<dbReference type="Gene3D" id="3.40.30.10">
    <property type="entry name" value="Glutaredoxin"/>
    <property type="match status" value="1"/>
</dbReference>
<evidence type="ECO:0000256" key="6">
    <source>
        <dbReference type="NCBIfam" id="TIGR01068"/>
    </source>
</evidence>
<reference evidence="8 9" key="1">
    <citation type="submission" date="2019-02" db="EMBL/GenBank/DDBJ databases">
        <title>Deep-cultivation of Planctomycetes and their phenomic and genomic characterization uncovers novel biology.</title>
        <authorList>
            <person name="Wiegand S."/>
            <person name="Jogler M."/>
            <person name="Boedeker C."/>
            <person name="Pinto D."/>
            <person name="Vollmers J."/>
            <person name="Rivas-Marin E."/>
            <person name="Kohn T."/>
            <person name="Peeters S.H."/>
            <person name="Heuer A."/>
            <person name="Rast P."/>
            <person name="Oberbeckmann S."/>
            <person name="Bunk B."/>
            <person name="Jeske O."/>
            <person name="Meyerdierks A."/>
            <person name="Storesund J.E."/>
            <person name="Kallscheuer N."/>
            <person name="Luecker S."/>
            <person name="Lage O.M."/>
            <person name="Pohl T."/>
            <person name="Merkel B.J."/>
            <person name="Hornburger P."/>
            <person name="Mueller R.-W."/>
            <person name="Bruemmer F."/>
            <person name="Labrenz M."/>
            <person name="Spormann A.M."/>
            <person name="Op den Camp H."/>
            <person name="Overmann J."/>
            <person name="Amann R."/>
            <person name="Jetten M.S.M."/>
            <person name="Mascher T."/>
            <person name="Medema M.H."/>
            <person name="Devos D.P."/>
            <person name="Kaster A.-K."/>
            <person name="Ovreas L."/>
            <person name="Rohde M."/>
            <person name="Galperin M.Y."/>
            <person name="Jogler C."/>
        </authorList>
    </citation>
    <scope>NUCLEOTIDE SEQUENCE [LARGE SCALE GENOMIC DNA]</scope>
    <source>
        <strain evidence="8 9">Pla110</strain>
    </source>
</reference>
<keyword evidence="9" id="KW-1185">Reference proteome</keyword>
<keyword evidence="2" id="KW-0813">Transport</keyword>
<dbReference type="SUPFAM" id="SSF52833">
    <property type="entry name" value="Thioredoxin-like"/>
    <property type="match status" value="1"/>
</dbReference>
<evidence type="ECO:0000313" key="9">
    <source>
        <dbReference type="Proteomes" id="UP000317178"/>
    </source>
</evidence>
<gene>
    <name evidence="8" type="primary">trxC</name>
    <name evidence="8" type="ORF">Pla110_22760</name>
</gene>
<dbReference type="Pfam" id="PF14561">
    <property type="entry name" value="TPR_20"/>
    <property type="match status" value="1"/>
</dbReference>
<keyword evidence="3" id="KW-0249">Electron transport</keyword>
<keyword evidence="4" id="KW-1015">Disulfide bond</keyword>
<evidence type="ECO:0000256" key="4">
    <source>
        <dbReference type="ARBA" id="ARBA00023157"/>
    </source>
</evidence>
<evidence type="ECO:0000313" key="8">
    <source>
        <dbReference type="EMBL" id="QDU80545.1"/>
    </source>
</evidence>
<dbReference type="RefSeq" id="WP_144995812.1">
    <property type="nucleotide sequence ID" value="NZ_CP036281.1"/>
</dbReference>
<keyword evidence="8" id="KW-0560">Oxidoreductase</keyword>
<protein>
    <recommendedName>
        <fullName evidence="6">Thioredoxin</fullName>
    </recommendedName>
</protein>
<dbReference type="GO" id="GO:0005737">
    <property type="term" value="C:cytoplasm"/>
    <property type="evidence" value="ECO:0007669"/>
    <property type="project" value="TreeGrafter"/>
</dbReference>
<dbReference type="InterPro" id="IPR005746">
    <property type="entry name" value="Thioredoxin"/>
</dbReference>
<dbReference type="FunFam" id="3.40.30.10:FF:000001">
    <property type="entry name" value="Thioredoxin"/>
    <property type="match status" value="1"/>
</dbReference>
<dbReference type="InterPro" id="IPR036249">
    <property type="entry name" value="Thioredoxin-like_sf"/>
</dbReference>
<dbReference type="InterPro" id="IPR013766">
    <property type="entry name" value="Thioredoxin_domain"/>
</dbReference>
<dbReference type="AlphaFoldDB" id="A0A518CMU8"/>
<dbReference type="PROSITE" id="PS51352">
    <property type="entry name" value="THIOREDOXIN_2"/>
    <property type="match status" value="1"/>
</dbReference>
<dbReference type="KEGG" id="plon:Pla110_22760"/>
<evidence type="ECO:0000256" key="3">
    <source>
        <dbReference type="ARBA" id="ARBA00022982"/>
    </source>
</evidence>
<evidence type="ECO:0000256" key="5">
    <source>
        <dbReference type="ARBA" id="ARBA00023284"/>
    </source>
</evidence>
<dbReference type="PANTHER" id="PTHR45663">
    <property type="entry name" value="GEO12009P1"/>
    <property type="match status" value="1"/>
</dbReference>
<feature type="domain" description="Thioredoxin" evidence="7">
    <location>
        <begin position="1"/>
        <end position="114"/>
    </location>
</feature>
<dbReference type="EMBL" id="CP036281">
    <property type="protein sequence ID" value="QDU80545.1"/>
    <property type="molecule type" value="Genomic_DNA"/>
</dbReference>
<dbReference type="Pfam" id="PF14559">
    <property type="entry name" value="TPR_19"/>
    <property type="match status" value="1"/>
</dbReference>
<sequence length="288" mass="32106">MSAENSWVIDGTIENFQQLVLEGSFDRPVVIDFWAGWCGPCKQLAPILEKLAAEYNGKFLLVKVDTEAQEQLAASFRVQSIPFVVAFKEGQPVDQFAGLMTEEQIREWIAGFLPSPAEDLFREGENYEVVEPSTAIEKFRAALDLEPEFHQAKIALSRVLVDQNRLDEARKYLDELTARGFMEPEAQQVQNELDVRENAEEAGDLVEARAAAEANPDNIDLQIKLADALAVAGKLEEAFEICLTIISRDKSSDAATTAKETLIKLFDMAGPSSELVSTYRRKLATLLY</sequence>
<dbReference type="PROSITE" id="PS00194">
    <property type="entry name" value="THIOREDOXIN_1"/>
    <property type="match status" value="1"/>
</dbReference>
<dbReference type="CDD" id="cd02956">
    <property type="entry name" value="ybbN"/>
    <property type="match status" value="1"/>
</dbReference>
<evidence type="ECO:0000256" key="2">
    <source>
        <dbReference type="ARBA" id="ARBA00022448"/>
    </source>
</evidence>
<organism evidence="8 9">
    <name type="scientific">Polystyrenella longa</name>
    <dbReference type="NCBI Taxonomy" id="2528007"/>
    <lineage>
        <taxon>Bacteria</taxon>
        <taxon>Pseudomonadati</taxon>
        <taxon>Planctomycetota</taxon>
        <taxon>Planctomycetia</taxon>
        <taxon>Planctomycetales</taxon>
        <taxon>Planctomycetaceae</taxon>
        <taxon>Polystyrenella</taxon>
    </lineage>
</organism>
<keyword evidence="5" id="KW-0676">Redox-active center</keyword>
<dbReference type="PANTHER" id="PTHR45663:SF11">
    <property type="entry name" value="GEO12009P1"/>
    <property type="match status" value="1"/>
</dbReference>
<dbReference type="GO" id="GO:0006950">
    <property type="term" value="P:response to stress"/>
    <property type="evidence" value="ECO:0007669"/>
    <property type="project" value="UniProtKB-ARBA"/>
</dbReference>
<proteinExistence type="inferred from homology"/>
<dbReference type="OrthoDB" id="9790390at2"/>
<dbReference type="Proteomes" id="UP000317178">
    <property type="component" value="Chromosome"/>
</dbReference>
<dbReference type="InterPro" id="IPR011990">
    <property type="entry name" value="TPR-like_helical_dom_sf"/>
</dbReference>
<evidence type="ECO:0000256" key="1">
    <source>
        <dbReference type="ARBA" id="ARBA00008987"/>
    </source>
</evidence>
<comment type="similarity">
    <text evidence="1">Belongs to the thioredoxin family.</text>
</comment>
<dbReference type="Gene3D" id="1.25.40.10">
    <property type="entry name" value="Tetratricopeptide repeat domain"/>
    <property type="match status" value="2"/>
</dbReference>
<accession>A0A518CMU8</accession>